<dbReference type="PANTHER" id="PTHR34315">
    <property type="match status" value="1"/>
</dbReference>
<evidence type="ECO:0000313" key="2">
    <source>
        <dbReference type="EMBL" id="MDR7376055.1"/>
    </source>
</evidence>
<reference evidence="2 3" key="1">
    <citation type="submission" date="2023-07" db="EMBL/GenBank/DDBJ databases">
        <title>Sorghum-associated microbial communities from plants grown in Nebraska, USA.</title>
        <authorList>
            <person name="Schachtman D."/>
        </authorList>
    </citation>
    <scope>NUCLEOTIDE SEQUENCE [LARGE SCALE GENOMIC DNA]</scope>
    <source>
        <strain evidence="2 3">BE313</strain>
    </source>
</reference>
<dbReference type="Pfam" id="PF00775">
    <property type="entry name" value="Dioxygenase_C"/>
    <property type="match status" value="1"/>
</dbReference>
<evidence type="ECO:0000313" key="3">
    <source>
        <dbReference type="Proteomes" id="UP001180487"/>
    </source>
</evidence>
<feature type="domain" description="Intradiol ring-cleavage dioxygenases" evidence="1">
    <location>
        <begin position="54"/>
        <end position="135"/>
    </location>
</feature>
<proteinExistence type="predicted"/>
<keyword evidence="3" id="KW-1185">Reference proteome</keyword>
<dbReference type="Proteomes" id="UP001180487">
    <property type="component" value="Unassembled WGS sequence"/>
</dbReference>
<dbReference type="Gene3D" id="2.60.130.10">
    <property type="entry name" value="Aromatic compound dioxygenase"/>
    <property type="match status" value="1"/>
</dbReference>
<dbReference type="RefSeq" id="WP_310370720.1">
    <property type="nucleotide sequence ID" value="NZ_JAVDXT010000001.1"/>
</dbReference>
<sequence length="223" mass="23406">MTPSASAAALAATRPLSSTRLNDDSCVLSSLEVAGPALFTVGGTPLLRRDITEGRPGIPLTLTLQLRDCDNQGEAICGAEVYVWHCDAEGQYSGGHSGPEIAPIGETYLRGVQFSNHAGSVVFHTILPGCHQCQLEHIHLLVLLPSTVPSSRTVCTASAQLLFPYAVSTAAYSCSTLYRPSLDMPPPAHTDEPAEHPSQHMLQVSGNASTGYAASLVIGITSV</sequence>
<protein>
    <submittedName>
        <fullName evidence="2">Protocatechuate 3,4-dioxygenase beta subunit</fullName>
    </submittedName>
</protein>
<accession>A0ABU2C3Z8</accession>
<dbReference type="SUPFAM" id="SSF49482">
    <property type="entry name" value="Aromatic compound dioxygenase"/>
    <property type="match status" value="1"/>
</dbReference>
<dbReference type="InterPro" id="IPR015889">
    <property type="entry name" value="Intradiol_dOase_core"/>
</dbReference>
<organism evidence="2 3">
    <name type="scientific">Rhodoferax ferrireducens</name>
    <dbReference type="NCBI Taxonomy" id="192843"/>
    <lineage>
        <taxon>Bacteria</taxon>
        <taxon>Pseudomonadati</taxon>
        <taxon>Pseudomonadota</taxon>
        <taxon>Betaproteobacteria</taxon>
        <taxon>Burkholderiales</taxon>
        <taxon>Comamonadaceae</taxon>
        <taxon>Rhodoferax</taxon>
    </lineage>
</organism>
<name>A0ABU2C3Z8_9BURK</name>
<gene>
    <name evidence="2" type="ORF">J2X19_000713</name>
</gene>
<dbReference type="InterPro" id="IPR000627">
    <property type="entry name" value="Intradiol_dOase_C"/>
</dbReference>
<dbReference type="PANTHER" id="PTHR34315:SF1">
    <property type="entry name" value="INTRADIOL RING-CLEAVAGE DIOXYGENASES DOMAIN-CONTAINING PROTEIN-RELATED"/>
    <property type="match status" value="1"/>
</dbReference>
<evidence type="ECO:0000259" key="1">
    <source>
        <dbReference type="Pfam" id="PF00775"/>
    </source>
</evidence>
<dbReference type="EMBL" id="JAVDXT010000001">
    <property type="protein sequence ID" value="MDR7376055.1"/>
    <property type="molecule type" value="Genomic_DNA"/>
</dbReference>
<comment type="caution">
    <text evidence="2">The sequence shown here is derived from an EMBL/GenBank/DDBJ whole genome shotgun (WGS) entry which is preliminary data.</text>
</comment>